<comment type="caution">
    <text evidence="3">The sequence shown here is derived from an EMBL/GenBank/DDBJ whole genome shotgun (WGS) entry which is preliminary data.</text>
</comment>
<organism evidence="3 4">
    <name type="scientific">Ornithinibacter aureus</name>
    <dbReference type="NCBI Taxonomy" id="622664"/>
    <lineage>
        <taxon>Bacteria</taxon>
        <taxon>Bacillati</taxon>
        <taxon>Actinomycetota</taxon>
        <taxon>Actinomycetes</taxon>
        <taxon>Micrococcales</taxon>
        <taxon>Intrasporangiaceae</taxon>
        <taxon>Ornithinibacter</taxon>
    </lineage>
</organism>
<protein>
    <recommendedName>
        <fullName evidence="5">Type II secretion system protein GspF domain-containing protein</fullName>
    </recommendedName>
</protein>
<keyword evidence="4" id="KW-1185">Reference proteome</keyword>
<evidence type="ECO:0008006" key="5">
    <source>
        <dbReference type="Google" id="ProtNLM"/>
    </source>
</evidence>
<keyword evidence="1" id="KW-1133">Transmembrane helix</keyword>
<feature type="chain" id="PRO_5046060948" description="Type II secretion system protein GspF domain-containing protein" evidence="2">
    <location>
        <begin position="21"/>
        <end position="252"/>
    </location>
</feature>
<gene>
    <name evidence="3" type="ORF">GCM10023153_05870</name>
</gene>
<evidence type="ECO:0000313" key="4">
    <source>
        <dbReference type="Proteomes" id="UP001500390"/>
    </source>
</evidence>
<proteinExistence type="predicted"/>
<sequence length="252" mass="25573">MRLGSTVLTAAVLAALAVCAWPARGSRGSADAAGRFEPVGSSASGGSWWRWHARVSDRVLRRHRPPWVADLAEVTAVGLAAGLDLPSAVSVAARSPGIEAAAPWLGPRIVASASSGGAVLVLEPEPDALSSQDRHDLRVLEAAWRLTEEAGAASSVVTAAAAESIRARRAAGDRAGVVAAGPRASMWLLSALPVAGPLAALLVGLTPGRLYGTGPAQAAAAVGLLLTALGWSWSRGLLRRALRAGRTDGSVG</sequence>
<dbReference type="EMBL" id="BAABFX010000010">
    <property type="protein sequence ID" value="GAA4389543.1"/>
    <property type="molecule type" value="Genomic_DNA"/>
</dbReference>
<keyword evidence="1" id="KW-0472">Membrane</keyword>
<feature type="transmembrane region" description="Helical" evidence="1">
    <location>
        <begin position="184"/>
        <end position="204"/>
    </location>
</feature>
<accession>A0ABP8JEE5</accession>
<keyword evidence="2" id="KW-0732">Signal</keyword>
<name>A0ABP8JEE5_9MICO</name>
<reference evidence="4" key="1">
    <citation type="journal article" date="2019" name="Int. J. Syst. Evol. Microbiol.">
        <title>The Global Catalogue of Microorganisms (GCM) 10K type strain sequencing project: providing services to taxonomists for standard genome sequencing and annotation.</title>
        <authorList>
            <consortium name="The Broad Institute Genomics Platform"/>
            <consortium name="The Broad Institute Genome Sequencing Center for Infectious Disease"/>
            <person name="Wu L."/>
            <person name="Ma J."/>
        </authorList>
    </citation>
    <scope>NUCLEOTIDE SEQUENCE [LARGE SCALE GENOMIC DNA]</scope>
    <source>
        <strain evidence="4">JCM 17738</strain>
    </source>
</reference>
<feature type="signal peptide" evidence="2">
    <location>
        <begin position="1"/>
        <end position="20"/>
    </location>
</feature>
<dbReference type="Proteomes" id="UP001500390">
    <property type="component" value="Unassembled WGS sequence"/>
</dbReference>
<evidence type="ECO:0000313" key="3">
    <source>
        <dbReference type="EMBL" id="GAA4389543.1"/>
    </source>
</evidence>
<feature type="transmembrane region" description="Helical" evidence="1">
    <location>
        <begin position="216"/>
        <end position="233"/>
    </location>
</feature>
<evidence type="ECO:0000256" key="2">
    <source>
        <dbReference type="SAM" id="SignalP"/>
    </source>
</evidence>
<evidence type="ECO:0000256" key="1">
    <source>
        <dbReference type="SAM" id="Phobius"/>
    </source>
</evidence>
<keyword evidence="1" id="KW-0812">Transmembrane</keyword>